<evidence type="ECO:0000313" key="14">
    <source>
        <dbReference type="Proteomes" id="UP000593758"/>
    </source>
</evidence>
<dbReference type="Pfam" id="PF02628">
    <property type="entry name" value="COX15-CtaA"/>
    <property type="match status" value="1"/>
</dbReference>
<keyword evidence="2" id="KW-1003">Cell membrane</keyword>
<dbReference type="PANTHER" id="PTHR35457">
    <property type="entry name" value="HEME A SYNTHASE"/>
    <property type="match status" value="1"/>
</dbReference>
<dbReference type="EMBL" id="CP063169">
    <property type="protein sequence ID" value="QOR72227.1"/>
    <property type="molecule type" value="Genomic_DNA"/>
</dbReference>
<keyword evidence="5 12" id="KW-1133">Transmembrane helix</keyword>
<feature type="transmembrane region" description="Helical" evidence="12">
    <location>
        <begin position="252"/>
        <end position="270"/>
    </location>
</feature>
<evidence type="ECO:0000256" key="2">
    <source>
        <dbReference type="ARBA" id="ARBA00022475"/>
    </source>
</evidence>
<evidence type="ECO:0000256" key="9">
    <source>
        <dbReference type="ARBA" id="ARBA00023136"/>
    </source>
</evidence>
<evidence type="ECO:0000256" key="12">
    <source>
        <dbReference type="SAM" id="Phobius"/>
    </source>
</evidence>
<evidence type="ECO:0000256" key="4">
    <source>
        <dbReference type="ARBA" id="ARBA00022723"/>
    </source>
</evidence>
<keyword evidence="3 12" id="KW-0812">Transmembrane</keyword>
<evidence type="ECO:0000256" key="8">
    <source>
        <dbReference type="ARBA" id="ARBA00023133"/>
    </source>
</evidence>
<feature type="transmembrane region" description="Helical" evidence="12">
    <location>
        <begin position="172"/>
        <end position="192"/>
    </location>
</feature>
<dbReference type="RefSeq" id="WP_193498868.1">
    <property type="nucleotide sequence ID" value="NZ_CP063169.1"/>
</dbReference>
<evidence type="ECO:0000256" key="10">
    <source>
        <dbReference type="ARBA" id="ARBA00023157"/>
    </source>
</evidence>
<feature type="transmembrane region" description="Helical" evidence="12">
    <location>
        <begin position="102"/>
        <end position="120"/>
    </location>
</feature>
<feature type="transmembrane region" description="Helical" evidence="12">
    <location>
        <begin position="132"/>
        <end position="152"/>
    </location>
</feature>
<keyword evidence="14" id="KW-1185">Reference proteome</keyword>
<keyword evidence="10" id="KW-1015">Disulfide bond</keyword>
<keyword evidence="6" id="KW-0560">Oxidoreductase</keyword>
<keyword evidence="8" id="KW-0350">Heme biosynthesis</keyword>
<protein>
    <submittedName>
        <fullName evidence="13">COX15/CtaA family protein</fullName>
    </submittedName>
</protein>
<evidence type="ECO:0000256" key="11">
    <source>
        <dbReference type="ARBA" id="ARBA00023444"/>
    </source>
</evidence>
<evidence type="ECO:0000256" key="1">
    <source>
        <dbReference type="ARBA" id="ARBA00004141"/>
    </source>
</evidence>
<feature type="transmembrane region" description="Helical" evidence="12">
    <location>
        <begin position="12"/>
        <end position="31"/>
    </location>
</feature>
<dbReference type="GO" id="GO:0046872">
    <property type="term" value="F:metal ion binding"/>
    <property type="evidence" value="ECO:0007669"/>
    <property type="project" value="UniProtKB-KW"/>
</dbReference>
<evidence type="ECO:0000313" key="13">
    <source>
        <dbReference type="EMBL" id="QOR72227.1"/>
    </source>
</evidence>
<evidence type="ECO:0000256" key="6">
    <source>
        <dbReference type="ARBA" id="ARBA00023002"/>
    </source>
</evidence>
<dbReference type="GO" id="GO:0016020">
    <property type="term" value="C:membrane"/>
    <property type="evidence" value="ECO:0007669"/>
    <property type="project" value="UniProtKB-SubCell"/>
</dbReference>
<dbReference type="GO" id="GO:0016491">
    <property type="term" value="F:oxidoreductase activity"/>
    <property type="evidence" value="ECO:0007669"/>
    <property type="project" value="UniProtKB-KW"/>
</dbReference>
<name>A0A7M1SYY2_9MICO</name>
<organism evidence="13 14">
    <name type="scientific">Ruania alkalisoli</name>
    <dbReference type="NCBI Taxonomy" id="2779775"/>
    <lineage>
        <taxon>Bacteria</taxon>
        <taxon>Bacillati</taxon>
        <taxon>Actinomycetota</taxon>
        <taxon>Actinomycetes</taxon>
        <taxon>Micrococcales</taxon>
        <taxon>Ruaniaceae</taxon>
        <taxon>Ruania</taxon>
    </lineage>
</organism>
<accession>A0A7M1SYY2</accession>
<dbReference type="AlphaFoldDB" id="A0A7M1SYY2"/>
<reference evidence="13 14" key="1">
    <citation type="submission" date="2020-10" db="EMBL/GenBank/DDBJ databases">
        <title>Haloactinobacterium sp. RN3S43, a bacterium isolated from saline soil.</title>
        <authorList>
            <person name="Sun J.-Q."/>
        </authorList>
    </citation>
    <scope>NUCLEOTIDE SEQUENCE [LARGE SCALE GENOMIC DNA]</scope>
    <source>
        <strain evidence="13 14">RN3S43</strain>
    </source>
</reference>
<dbReference type="GO" id="GO:0006784">
    <property type="term" value="P:heme A biosynthetic process"/>
    <property type="evidence" value="ECO:0007669"/>
    <property type="project" value="InterPro"/>
</dbReference>
<evidence type="ECO:0000256" key="7">
    <source>
        <dbReference type="ARBA" id="ARBA00023004"/>
    </source>
</evidence>
<keyword evidence="9 12" id="KW-0472">Membrane</keyword>
<feature type="transmembrane region" description="Helical" evidence="12">
    <location>
        <begin position="276"/>
        <end position="297"/>
    </location>
</feature>
<feature type="transmembrane region" description="Helical" evidence="12">
    <location>
        <begin position="212"/>
        <end position="231"/>
    </location>
</feature>
<keyword evidence="4" id="KW-0479">Metal-binding</keyword>
<dbReference type="InterPro" id="IPR003780">
    <property type="entry name" value="COX15/CtaA_fam"/>
</dbReference>
<comment type="pathway">
    <text evidence="11">Porphyrin-containing compound metabolism.</text>
</comment>
<keyword evidence="7" id="KW-0408">Iron</keyword>
<comment type="subcellular location">
    <subcellularLocation>
        <location evidence="1">Membrane</location>
        <topology evidence="1">Multi-pass membrane protein</topology>
    </subcellularLocation>
</comment>
<evidence type="ECO:0000256" key="3">
    <source>
        <dbReference type="ARBA" id="ARBA00022692"/>
    </source>
</evidence>
<evidence type="ECO:0000256" key="5">
    <source>
        <dbReference type="ARBA" id="ARBA00022989"/>
    </source>
</evidence>
<sequence>MQPQTIARLTTIAVVSNVVVQILIIGTGGAVRLTGSGLGCSTWPNCEPGQFTPSFHDATSIHPYVEFGNRVLGAVVVLVALLVVALVQASRVSGVRPAPTIAYQRLAVLPLVLSVLQAVLGGLTVRFELHPALVGSHFLISAVLVWISAWLVTGWFRPMRSRPVLGAGARRLGWAMATVAGVVVILGMIVTGSGPHSGDADVGYRFAVDPVAVARLHSASVWVFSALLVAFTVVTHRADGGAPASRMRRHTWVLVVVTLVQGAIGYVQYFTGLPELLVGMHMVGAALLVAATAFTLASMYERSPRAALTN</sequence>
<dbReference type="InterPro" id="IPR050450">
    <property type="entry name" value="COX15/CtaA_HemeA_synthase"/>
</dbReference>
<dbReference type="PANTHER" id="PTHR35457:SF1">
    <property type="entry name" value="HEME A SYNTHASE"/>
    <property type="match status" value="1"/>
</dbReference>
<gene>
    <name evidence="13" type="ORF">IM660_08370</name>
</gene>
<feature type="transmembrane region" description="Helical" evidence="12">
    <location>
        <begin position="71"/>
        <end position="90"/>
    </location>
</feature>
<proteinExistence type="predicted"/>
<dbReference type="KEGG" id="halt:IM660_08370"/>
<dbReference type="Proteomes" id="UP000593758">
    <property type="component" value="Chromosome"/>
</dbReference>